<accession>A0A286GUW1</accession>
<dbReference type="Gene3D" id="2.40.170.20">
    <property type="entry name" value="TonB-dependent receptor, beta-barrel domain"/>
    <property type="match status" value="1"/>
</dbReference>
<dbReference type="GO" id="GO:0009279">
    <property type="term" value="C:cell outer membrane"/>
    <property type="evidence" value="ECO:0007669"/>
    <property type="project" value="UniProtKB-SubCell"/>
</dbReference>
<dbReference type="EMBL" id="OCNH01000009">
    <property type="protein sequence ID" value="SOD99280.1"/>
    <property type="molecule type" value="Genomic_DNA"/>
</dbReference>
<evidence type="ECO:0000256" key="7">
    <source>
        <dbReference type="PROSITE-ProRule" id="PRU01360"/>
    </source>
</evidence>
<evidence type="ECO:0000256" key="2">
    <source>
        <dbReference type="ARBA" id="ARBA00022448"/>
    </source>
</evidence>
<evidence type="ECO:0000256" key="1">
    <source>
        <dbReference type="ARBA" id="ARBA00004571"/>
    </source>
</evidence>
<name>A0A286GUW1_9BACT</name>
<evidence type="ECO:0000256" key="6">
    <source>
        <dbReference type="ARBA" id="ARBA00023237"/>
    </source>
</evidence>
<keyword evidence="6 7" id="KW-0998">Cell outer membrane</keyword>
<evidence type="ECO:0000256" key="4">
    <source>
        <dbReference type="ARBA" id="ARBA00022692"/>
    </source>
</evidence>
<dbReference type="InterPro" id="IPR036942">
    <property type="entry name" value="Beta-barrel_TonB_sf"/>
</dbReference>
<dbReference type="Gene3D" id="3.55.50.30">
    <property type="match status" value="1"/>
</dbReference>
<gene>
    <name evidence="9" type="ORF">SAMN06269250_6345</name>
</gene>
<dbReference type="InterPro" id="IPR037066">
    <property type="entry name" value="Plug_dom_sf"/>
</dbReference>
<keyword evidence="5 7" id="KW-0472">Membrane</keyword>
<dbReference type="InterPro" id="IPR023996">
    <property type="entry name" value="TonB-dep_OMP_SusC/RagA"/>
</dbReference>
<dbReference type="Gene3D" id="2.60.40.1120">
    <property type="entry name" value="Carboxypeptidase-like, regulatory domain"/>
    <property type="match status" value="1"/>
</dbReference>
<evidence type="ECO:0000313" key="10">
    <source>
        <dbReference type="Proteomes" id="UP000219452"/>
    </source>
</evidence>
<dbReference type="InterPro" id="IPR008969">
    <property type="entry name" value="CarboxyPept-like_regulatory"/>
</dbReference>
<dbReference type="PROSITE" id="PS52016">
    <property type="entry name" value="TONB_DEPENDENT_REC_3"/>
    <property type="match status" value="1"/>
</dbReference>
<keyword evidence="4 7" id="KW-0812">Transmembrane</keyword>
<dbReference type="InterPro" id="IPR039426">
    <property type="entry name" value="TonB-dep_rcpt-like"/>
</dbReference>
<feature type="domain" description="TonB-dependent receptor plug" evidence="8">
    <location>
        <begin position="251"/>
        <end position="354"/>
    </location>
</feature>
<reference evidence="10" key="1">
    <citation type="submission" date="2017-09" db="EMBL/GenBank/DDBJ databases">
        <authorList>
            <person name="Varghese N."/>
            <person name="Submissions S."/>
        </authorList>
    </citation>
    <scope>NUCLEOTIDE SEQUENCE [LARGE SCALE GENOMIC DNA]</scope>
    <source>
        <strain evidence="10">DSM 29961</strain>
    </source>
</reference>
<dbReference type="NCBIfam" id="TIGR04057">
    <property type="entry name" value="SusC_RagA_signa"/>
    <property type="match status" value="1"/>
</dbReference>
<dbReference type="SUPFAM" id="SSF49464">
    <property type="entry name" value="Carboxypeptidase regulatory domain-like"/>
    <property type="match status" value="1"/>
</dbReference>
<keyword evidence="3 7" id="KW-1134">Transmembrane beta strand</keyword>
<dbReference type="Gene3D" id="2.170.130.10">
    <property type="entry name" value="TonB-dependent receptor, plug domain"/>
    <property type="match status" value="1"/>
</dbReference>
<dbReference type="AlphaFoldDB" id="A0A286GUW1"/>
<dbReference type="NCBIfam" id="TIGR04056">
    <property type="entry name" value="OMP_RagA_SusC"/>
    <property type="match status" value="1"/>
</dbReference>
<dbReference type="InterPro" id="IPR012910">
    <property type="entry name" value="Plug_dom"/>
</dbReference>
<evidence type="ECO:0000256" key="3">
    <source>
        <dbReference type="ARBA" id="ARBA00022452"/>
    </source>
</evidence>
<sequence>MKKQLYPGWLATALLIGWISSREGFSQSAMAYAGQTAKPSQTVQRLKNIPLRDALNTLKDQYKVDIVFGDRAVLPFSVASEELDFRQSIEKNLSKVLRSSGLTFRKMQNGSYMILGKGEKVSVTDTPLKPVESTSREQPAAQQSPKLTEAPTIKVAVKPITGTVTDEAGGVLPGVSILVKGTQRGTVSDPNGNYEIELPTGSETLVFSFVGYVTQEVAVGNRTALNVSLAASAVSLNDVVVVGYGVQKKKLVTGATVQITGNDLVKQSTVSPFTAMQSQSPGLSITKNSGKPGSDFKINIRGLGTIGNASPLVIIDNVVGGDLNMLNPGDIESIDVLKDAASAAIYGSRAANGVILVKTKQGKKGKPRLSYDGFVGVQNVAKYVDVLNAQQYIELENESYQNIGSPVPNWTNLVPDYSRVQQGWTGPNWQREFTNRNAPIQNHTLNLTGGSDYSTYSLGMSYTSQEGVYGQPKAPLYDRYSFRLNSEHVIYRNSSFDVVKLGENILYNFVDQKRNGIGTGDINWNDIRGVISMHPLMSVYDNTGNYTKAIPWAEAINPLGSYDYQRSNNESQSHNIRVNPYLEIQPLLGLTFRSNFGFKYSSGASRSYTPAYDLGGRSRQDLDKVDQGLSTGFGYVLENTINYRTSINNAHNINALIGQSIEKNGLGTSVSGSNRGSVFNSFEYAYLNNVKTLNPSNLAINGSPWGRSAIQSFFGRLNYDYKEKYMASIIMRADGSSNFAPDKRWGYFPSVAAGWTITDEDFMKSTRNVVDYVKLRASWGLNGNQAISPFQYLSTYSFSGANYYFGPEKNSVDVGAYPSILPNPNVTWEKSEQLNIGFDSRFFRSRFGIVMDWYTKTTRDWLVQAPVPAVWGGAAPFINGGNIENKGIELVLSWNDKVGDFRYSINANAALNRNKVTRIANTEGIIEGSSTIFSTADRSSFYRAQVGYPIGYFYGYQTAGVFQNQGEIDAYTGGKLPNTKPGDLIFVDTDNNKIIDSRDKTNIGDPNPDVIFGLNLAMDYKGFDFSLSGNGVAGNQIASNLRSAEKLYANWPSVYLGRWHGEGTSNRYPRLAAGSSPNWGWNSDIYVDNGDFFRIQSVALGYDFKKLMPGIPLTQARLYVAVNNLITFTNYYGADPEIGYANEGWSKGIDVGFYPSPRTVMVGLNLKF</sequence>
<proteinExistence type="inferred from homology"/>
<comment type="similarity">
    <text evidence="7">Belongs to the TonB-dependent receptor family.</text>
</comment>
<evidence type="ECO:0000256" key="5">
    <source>
        <dbReference type="ARBA" id="ARBA00023136"/>
    </source>
</evidence>
<dbReference type="SUPFAM" id="SSF56935">
    <property type="entry name" value="Porins"/>
    <property type="match status" value="1"/>
</dbReference>
<keyword evidence="2 7" id="KW-0813">Transport</keyword>
<dbReference type="Pfam" id="PF13715">
    <property type="entry name" value="CarbopepD_reg_2"/>
    <property type="match status" value="1"/>
</dbReference>
<evidence type="ECO:0000313" key="9">
    <source>
        <dbReference type="EMBL" id="SOD99280.1"/>
    </source>
</evidence>
<keyword evidence="10" id="KW-1185">Reference proteome</keyword>
<evidence type="ECO:0000259" key="8">
    <source>
        <dbReference type="Pfam" id="PF07715"/>
    </source>
</evidence>
<dbReference type="Proteomes" id="UP000219452">
    <property type="component" value="Unassembled WGS sequence"/>
</dbReference>
<dbReference type="RefSeq" id="WP_218840251.1">
    <property type="nucleotide sequence ID" value="NZ_OCNH01000009.1"/>
</dbReference>
<organism evidence="9 10">
    <name type="scientific">Spirosoma fluviale</name>
    <dbReference type="NCBI Taxonomy" id="1597977"/>
    <lineage>
        <taxon>Bacteria</taxon>
        <taxon>Pseudomonadati</taxon>
        <taxon>Bacteroidota</taxon>
        <taxon>Cytophagia</taxon>
        <taxon>Cytophagales</taxon>
        <taxon>Cytophagaceae</taxon>
        <taxon>Spirosoma</taxon>
    </lineage>
</organism>
<protein>
    <submittedName>
        <fullName evidence="9">TonB-linked outer membrane protein, SusC/RagA family</fullName>
    </submittedName>
</protein>
<comment type="subcellular location">
    <subcellularLocation>
        <location evidence="1 7">Cell outer membrane</location>
        <topology evidence="1 7">Multi-pass membrane protein</topology>
    </subcellularLocation>
</comment>
<dbReference type="Pfam" id="PF07715">
    <property type="entry name" value="Plug"/>
    <property type="match status" value="1"/>
</dbReference>
<dbReference type="InterPro" id="IPR023997">
    <property type="entry name" value="TonB-dep_OMP_SusC/RagA_CS"/>
</dbReference>